<evidence type="ECO:0000256" key="1">
    <source>
        <dbReference type="SAM" id="MobiDB-lite"/>
    </source>
</evidence>
<dbReference type="EMBL" id="JARBJD010000144">
    <property type="protein sequence ID" value="KAK2950009.1"/>
    <property type="molecule type" value="Genomic_DNA"/>
</dbReference>
<organism evidence="2 3">
    <name type="scientific">Blattamonas nauphoetae</name>
    <dbReference type="NCBI Taxonomy" id="2049346"/>
    <lineage>
        <taxon>Eukaryota</taxon>
        <taxon>Metamonada</taxon>
        <taxon>Preaxostyla</taxon>
        <taxon>Oxymonadida</taxon>
        <taxon>Blattamonas</taxon>
    </lineage>
</organism>
<evidence type="ECO:0000313" key="2">
    <source>
        <dbReference type="EMBL" id="KAK2950009.1"/>
    </source>
</evidence>
<protein>
    <submittedName>
        <fullName evidence="2">Uncharacterized protein</fullName>
    </submittedName>
</protein>
<feature type="region of interest" description="Disordered" evidence="1">
    <location>
        <begin position="113"/>
        <end position="133"/>
    </location>
</feature>
<feature type="compositionally biased region" description="Basic and acidic residues" evidence="1">
    <location>
        <begin position="233"/>
        <end position="244"/>
    </location>
</feature>
<feature type="region of interest" description="Disordered" evidence="1">
    <location>
        <begin position="187"/>
        <end position="292"/>
    </location>
</feature>
<keyword evidence="3" id="KW-1185">Reference proteome</keyword>
<comment type="caution">
    <text evidence="2">The sequence shown here is derived from an EMBL/GenBank/DDBJ whole genome shotgun (WGS) entry which is preliminary data.</text>
</comment>
<reference evidence="2 3" key="1">
    <citation type="journal article" date="2022" name="bioRxiv">
        <title>Genomics of Preaxostyla Flagellates Illuminates Evolutionary Transitions and the Path Towards Mitochondrial Loss.</title>
        <authorList>
            <person name="Novak L.V.F."/>
            <person name="Treitli S.C."/>
            <person name="Pyrih J."/>
            <person name="Halakuc P."/>
            <person name="Pipaliya S.V."/>
            <person name="Vacek V."/>
            <person name="Brzon O."/>
            <person name="Soukal P."/>
            <person name="Eme L."/>
            <person name="Dacks J.B."/>
            <person name="Karnkowska A."/>
            <person name="Elias M."/>
            <person name="Hampl V."/>
        </authorList>
    </citation>
    <scope>NUCLEOTIDE SEQUENCE [LARGE SCALE GENOMIC DNA]</scope>
    <source>
        <strain evidence="2">NAU3</strain>
        <tissue evidence="2">Gut</tissue>
    </source>
</reference>
<accession>A0ABQ9XF19</accession>
<feature type="compositionally biased region" description="Basic and acidic residues" evidence="1">
    <location>
        <begin position="254"/>
        <end position="280"/>
    </location>
</feature>
<name>A0ABQ9XF19_9EUKA</name>
<feature type="region of interest" description="Disordered" evidence="1">
    <location>
        <begin position="163"/>
        <end position="182"/>
    </location>
</feature>
<dbReference type="Proteomes" id="UP001281761">
    <property type="component" value="Unassembled WGS sequence"/>
</dbReference>
<proteinExistence type="predicted"/>
<feature type="region of interest" description="Disordered" evidence="1">
    <location>
        <begin position="46"/>
        <end position="83"/>
    </location>
</feature>
<sequence>MPKTCDLVPLCPPFNPCSCAHKCDCECHGKLSTRTRKMVPNDPDAFNTTSRSFHGAPNPDDYNSGKKYKPTDNLGRDPNLIPLGTEYTRQYTPKTAERDPKARQRAWNYGQPLDARTMNGDAYKAPSEDDYPTRTRAFAKPQRTQPGSYDTTYRQAYIKPDEDMYSAPDGGGVPATKRSLPGLYGTEYRDNYLGNPTDRSMPYKPSTMQLGTRPSDFSTTNTRSFKPPAEDEYPTRERGYKKGPDQTGPLGRLESTHREDYRDPGLPEDDLKRERPRDSNFLHGPNCPFSSTYRDQYGPKSHFCCGCSSH</sequence>
<gene>
    <name evidence="2" type="ORF">BLNAU_15044</name>
</gene>
<evidence type="ECO:0000313" key="3">
    <source>
        <dbReference type="Proteomes" id="UP001281761"/>
    </source>
</evidence>
<feature type="compositionally biased region" description="Polar residues" evidence="1">
    <location>
        <begin position="206"/>
        <end position="224"/>
    </location>
</feature>